<dbReference type="InterPro" id="IPR017871">
    <property type="entry name" value="ABC_transporter-like_CS"/>
</dbReference>
<dbReference type="Proteomes" id="UP000182771">
    <property type="component" value="Unassembled WGS sequence"/>
</dbReference>
<sequence length="311" mass="35393">MNSPLLQITNLSKQYGKQCALSDVSLEIPHGSIFGLLGPNGAGKTTLIRILNQIIFPDGGEVRLDGEPLSPAHISHIGYMPEERGLYKNMTVSEQLLYLGQLKGLSRQRAEEQLDFWLNRLEIAHWKGKKLQELSKGMAQKVQFVATVLHRPKLLIFDEVFSGLDPINAEIIKDQVLYLREQGATILFSTHRMESVESLCDHIALLDRSKLLLSGELKTIKRQFQEDTYEVGIIPNEGVSFEEFKSRYQTTAAQFPTIHNEEKWLVHLTKEQDPHQVLFYLAERGKITHFNQQIPSVSDIFIQTIQSVKSE</sequence>
<dbReference type="PROSITE" id="PS00211">
    <property type="entry name" value="ABC_TRANSPORTER_1"/>
    <property type="match status" value="1"/>
</dbReference>
<evidence type="ECO:0000313" key="5">
    <source>
        <dbReference type="EMBL" id="SDW70880.1"/>
    </source>
</evidence>
<dbReference type="PROSITE" id="PS50893">
    <property type="entry name" value="ABC_TRANSPORTER_2"/>
    <property type="match status" value="1"/>
</dbReference>
<dbReference type="Gene3D" id="3.40.50.300">
    <property type="entry name" value="P-loop containing nucleotide triphosphate hydrolases"/>
    <property type="match status" value="1"/>
</dbReference>
<dbReference type="PANTHER" id="PTHR42939:SF1">
    <property type="entry name" value="ABC TRANSPORTER ATP-BINDING PROTEIN ALBC-RELATED"/>
    <property type="match status" value="1"/>
</dbReference>
<proteinExistence type="predicted"/>
<evidence type="ECO:0000313" key="6">
    <source>
        <dbReference type="Proteomes" id="UP000182771"/>
    </source>
</evidence>
<dbReference type="InterPro" id="IPR027417">
    <property type="entry name" value="P-loop_NTPase"/>
</dbReference>
<evidence type="ECO:0000259" key="4">
    <source>
        <dbReference type="PROSITE" id="PS50893"/>
    </source>
</evidence>
<protein>
    <submittedName>
        <fullName evidence="5">ABC-2 type transport system ATP-binding protein</fullName>
    </submittedName>
</protein>
<evidence type="ECO:0000256" key="3">
    <source>
        <dbReference type="ARBA" id="ARBA00022840"/>
    </source>
</evidence>
<dbReference type="Pfam" id="PF00005">
    <property type="entry name" value="ABC_tran"/>
    <property type="match status" value="1"/>
</dbReference>
<dbReference type="InterPro" id="IPR003439">
    <property type="entry name" value="ABC_transporter-like_ATP-bd"/>
</dbReference>
<dbReference type="InterPro" id="IPR025302">
    <property type="entry name" value="DrrA1/2-like_C"/>
</dbReference>
<dbReference type="InterPro" id="IPR003593">
    <property type="entry name" value="AAA+_ATPase"/>
</dbReference>
<reference evidence="5 6" key="1">
    <citation type="submission" date="2016-10" db="EMBL/GenBank/DDBJ databases">
        <authorList>
            <person name="Varghese N."/>
            <person name="Submissions S."/>
        </authorList>
    </citation>
    <scope>NUCLEOTIDE SEQUENCE [LARGE SCALE GENOMIC DNA]</scope>
    <source>
        <strain evidence="5 6">DSM 11449</strain>
    </source>
</reference>
<dbReference type="SUPFAM" id="SSF52540">
    <property type="entry name" value="P-loop containing nucleoside triphosphate hydrolases"/>
    <property type="match status" value="1"/>
</dbReference>
<feature type="domain" description="ABC transporter" evidence="4">
    <location>
        <begin position="6"/>
        <end position="233"/>
    </location>
</feature>
<dbReference type="RefSeq" id="WP_016420618.1">
    <property type="nucleotide sequence ID" value="NZ_FNND01000003.1"/>
</dbReference>
<evidence type="ECO:0000256" key="2">
    <source>
        <dbReference type="ARBA" id="ARBA00022741"/>
    </source>
</evidence>
<keyword evidence="6" id="KW-1185">Reference proteome</keyword>
<organism evidence="5 6">
    <name type="scientific">Capnocytophaga granulosa</name>
    <dbReference type="NCBI Taxonomy" id="45242"/>
    <lineage>
        <taxon>Bacteria</taxon>
        <taxon>Pseudomonadati</taxon>
        <taxon>Bacteroidota</taxon>
        <taxon>Flavobacteriia</taxon>
        <taxon>Flavobacteriales</taxon>
        <taxon>Flavobacteriaceae</taxon>
        <taxon>Capnocytophaga</taxon>
    </lineage>
</organism>
<dbReference type="GO" id="GO:0005524">
    <property type="term" value="F:ATP binding"/>
    <property type="evidence" value="ECO:0007669"/>
    <property type="project" value="UniProtKB-KW"/>
</dbReference>
<dbReference type="GeneID" id="85016809"/>
<keyword evidence="1" id="KW-0813">Transport</keyword>
<gene>
    <name evidence="5" type="ORF">SAMN05444420_103264</name>
</gene>
<dbReference type="SMART" id="SM00382">
    <property type="entry name" value="AAA"/>
    <property type="match status" value="1"/>
</dbReference>
<dbReference type="InterPro" id="IPR051782">
    <property type="entry name" value="ABC_Transporter_VariousFunc"/>
</dbReference>
<accession>A0A1H2VRE8</accession>
<keyword evidence="2" id="KW-0547">Nucleotide-binding</keyword>
<evidence type="ECO:0000256" key="1">
    <source>
        <dbReference type="ARBA" id="ARBA00022448"/>
    </source>
</evidence>
<dbReference type="Pfam" id="PF13732">
    <property type="entry name" value="DrrA1-3_C"/>
    <property type="match status" value="1"/>
</dbReference>
<name>A0A1H2VRE8_9FLAO</name>
<dbReference type="OrthoDB" id="9801987at2"/>
<dbReference type="PANTHER" id="PTHR42939">
    <property type="entry name" value="ABC TRANSPORTER ATP-BINDING PROTEIN ALBC-RELATED"/>
    <property type="match status" value="1"/>
</dbReference>
<dbReference type="EMBL" id="FNND01000003">
    <property type="protein sequence ID" value="SDW70880.1"/>
    <property type="molecule type" value="Genomic_DNA"/>
</dbReference>
<comment type="caution">
    <text evidence="5">The sequence shown here is derived from an EMBL/GenBank/DDBJ whole genome shotgun (WGS) entry which is preliminary data.</text>
</comment>
<keyword evidence="3 5" id="KW-0067">ATP-binding</keyword>
<dbReference type="AlphaFoldDB" id="A0A1H2VRE8"/>
<dbReference type="GO" id="GO:0016887">
    <property type="term" value="F:ATP hydrolysis activity"/>
    <property type="evidence" value="ECO:0007669"/>
    <property type="project" value="InterPro"/>
</dbReference>